<dbReference type="InterPro" id="IPR018062">
    <property type="entry name" value="HTH_AraC-typ_CS"/>
</dbReference>
<name>A0A1M6L952_9FLAO</name>
<feature type="domain" description="HTH araC/xylS-type" evidence="5">
    <location>
        <begin position="282"/>
        <end position="385"/>
    </location>
</feature>
<dbReference type="Pfam" id="PF12833">
    <property type="entry name" value="HTH_18"/>
    <property type="match status" value="1"/>
</dbReference>
<dbReference type="Gene3D" id="1.10.10.60">
    <property type="entry name" value="Homeodomain-like"/>
    <property type="match status" value="1"/>
</dbReference>
<feature type="transmembrane region" description="Helical" evidence="4">
    <location>
        <begin position="94"/>
        <end position="114"/>
    </location>
</feature>
<evidence type="ECO:0000256" key="1">
    <source>
        <dbReference type="ARBA" id="ARBA00023015"/>
    </source>
</evidence>
<dbReference type="STRING" id="558155.SAMN04487911_13026"/>
<dbReference type="InterPro" id="IPR018060">
    <property type="entry name" value="HTH_AraC"/>
</dbReference>
<keyword evidence="7" id="KW-1185">Reference proteome</keyword>
<dbReference type="EMBL" id="FQYX01000030">
    <property type="protein sequence ID" value="SHJ67740.1"/>
    <property type="molecule type" value="Genomic_DNA"/>
</dbReference>
<dbReference type="PANTHER" id="PTHR43280">
    <property type="entry name" value="ARAC-FAMILY TRANSCRIPTIONAL REGULATOR"/>
    <property type="match status" value="1"/>
</dbReference>
<evidence type="ECO:0000313" key="6">
    <source>
        <dbReference type="EMBL" id="SHJ67740.1"/>
    </source>
</evidence>
<keyword evidence="4" id="KW-1133">Transmembrane helix</keyword>
<protein>
    <submittedName>
        <fullName evidence="6">AraC-type DNA-binding protein</fullName>
    </submittedName>
</protein>
<evidence type="ECO:0000259" key="5">
    <source>
        <dbReference type="PROSITE" id="PS01124"/>
    </source>
</evidence>
<proteinExistence type="predicted"/>
<gene>
    <name evidence="6" type="ORF">SAMN04487911_13026</name>
</gene>
<evidence type="ECO:0000313" key="7">
    <source>
        <dbReference type="Proteomes" id="UP000184231"/>
    </source>
</evidence>
<dbReference type="GO" id="GO:0043565">
    <property type="term" value="F:sequence-specific DNA binding"/>
    <property type="evidence" value="ECO:0007669"/>
    <property type="project" value="InterPro"/>
</dbReference>
<dbReference type="PANTHER" id="PTHR43280:SF29">
    <property type="entry name" value="ARAC-FAMILY TRANSCRIPTIONAL REGULATOR"/>
    <property type="match status" value="1"/>
</dbReference>
<dbReference type="SMART" id="SM00342">
    <property type="entry name" value="HTH_ARAC"/>
    <property type="match status" value="1"/>
</dbReference>
<evidence type="ECO:0000256" key="3">
    <source>
        <dbReference type="ARBA" id="ARBA00023163"/>
    </source>
</evidence>
<feature type="transmembrane region" description="Helical" evidence="4">
    <location>
        <begin position="151"/>
        <end position="169"/>
    </location>
</feature>
<keyword evidence="4" id="KW-0812">Transmembrane</keyword>
<organism evidence="6 7">
    <name type="scientific">Arenibacter nanhaiticus</name>
    <dbReference type="NCBI Taxonomy" id="558155"/>
    <lineage>
        <taxon>Bacteria</taxon>
        <taxon>Pseudomonadati</taxon>
        <taxon>Bacteroidota</taxon>
        <taxon>Flavobacteriia</taxon>
        <taxon>Flavobacteriales</taxon>
        <taxon>Flavobacteriaceae</taxon>
        <taxon>Arenibacter</taxon>
    </lineage>
</organism>
<dbReference type="GO" id="GO:0003700">
    <property type="term" value="F:DNA-binding transcription factor activity"/>
    <property type="evidence" value="ECO:0007669"/>
    <property type="project" value="InterPro"/>
</dbReference>
<reference evidence="6 7" key="1">
    <citation type="submission" date="2016-11" db="EMBL/GenBank/DDBJ databases">
        <authorList>
            <person name="Jaros S."/>
            <person name="Januszkiewicz K."/>
            <person name="Wedrychowicz H."/>
        </authorList>
    </citation>
    <scope>NUCLEOTIDE SEQUENCE [LARGE SCALE GENOMIC DNA]</scope>
    <source>
        <strain evidence="6 7">CGMCC 1.8863</strain>
    </source>
</reference>
<evidence type="ECO:0000256" key="4">
    <source>
        <dbReference type="SAM" id="Phobius"/>
    </source>
</evidence>
<feature type="transmembrane region" description="Helical" evidence="4">
    <location>
        <begin position="6"/>
        <end position="22"/>
    </location>
</feature>
<feature type="transmembrane region" description="Helical" evidence="4">
    <location>
        <begin position="181"/>
        <end position="204"/>
    </location>
</feature>
<keyword evidence="1" id="KW-0805">Transcription regulation</keyword>
<keyword evidence="3" id="KW-0804">Transcription</keyword>
<accession>A0A1M6L952</accession>
<dbReference type="SUPFAM" id="SSF46689">
    <property type="entry name" value="Homeodomain-like"/>
    <property type="match status" value="1"/>
</dbReference>
<dbReference type="PROSITE" id="PS01124">
    <property type="entry name" value="HTH_ARAC_FAMILY_2"/>
    <property type="match status" value="1"/>
</dbReference>
<feature type="transmembrane region" description="Helical" evidence="4">
    <location>
        <begin position="29"/>
        <end position="49"/>
    </location>
</feature>
<keyword evidence="4" id="KW-0472">Membrane</keyword>
<sequence length="390" mass="45839">MNSILLITSLFGIVLTSLFFFKKFTNTKATLFLGCFYFIISIYTLQTYVVEAGHLNQFSWFFLWPLILYNLIIVPIYFYFEALIEDKFLWKKEYLLLFVPFLLGVVDVGAVYAAPSKVYEDILQGAITDTENRFKAHYWLLTLYQHYLLRHIWQCVFLLVILPKLWAFLNEGATDQLKMTLNKWLMFFWLMLMVMSLMAIAHAVEKWIDFSIFNHFFGLENGSVIVTVLLYLILFAIGVVPIYFPMILYGYPRSRKIPLIKDETTDVGADLKFGLDETEIKEKLELLAQRKLYLKQDFTVTKFARELEMPAHHLSYFIHQYYGISFTTYKNNLRMEHAKYLIDNGFLENNTMEALAEECGFANRSSFSKAFKNLKNLSPSEYILKIQENC</sequence>
<feature type="transmembrane region" description="Helical" evidence="4">
    <location>
        <begin position="61"/>
        <end position="82"/>
    </location>
</feature>
<dbReference type="Proteomes" id="UP000184231">
    <property type="component" value="Unassembled WGS sequence"/>
</dbReference>
<dbReference type="AlphaFoldDB" id="A0A1M6L952"/>
<feature type="transmembrane region" description="Helical" evidence="4">
    <location>
        <begin position="224"/>
        <end position="251"/>
    </location>
</feature>
<dbReference type="OrthoDB" id="6283866at2"/>
<dbReference type="RefSeq" id="WP_072765564.1">
    <property type="nucleotide sequence ID" value="NZ_FQYX01000030.1"/>
</dbReference>
<keyword evidence="2 6" id="KW-0238">DNA-binding</keyword>
<dbReference type="PROSITE" id="PS00041">
    <property type="entry name" value="HTH_ARAC_FAMILY_1"/>
    <property type="match status" value="1"/>
</dbReference>
<dbReference type="InterPro" id="IPR009057">
    <property type="entry name" value="Homeodomain-like_sf"/>
</dbReference>
<evidence type="ECO:0000256" key="2">
    <source>
        <dbReference type="ARBA" id="ARBA00023125"/>
    </source>
</evidence>